<dbReference type="EMBL" id="LAZR01013242">
    <property type="protein sequence ID" value="KKM22870.1"/>
    <property type="molecule type" value="Genomic_DNA"/>
</dbReference>
<name>A0A0F9L5E4_9ZZZZ</name>
<organism evidence="2">
    <name type="scientific">marine sediment metagenome</name>
    <dbReference type="NCBI Taxonomy" id="412755"/>
    <lineage>
        <taxon>unclassified sequences</taxon>
        <taxon>metagenomes</taxon>
        <taxon>ecological metagenomes</taxon>
    </lineage>
</organism>
<dbReference type="AlphaFoldDB" id="A0A0F9L5E4"/>
<feature type="transmembrane region" description="Helical" evidence="1">
    <location>
        <begin position="12"/>
        <end position="29"/>
    </location>
</feature>
<sequence>MKDLKPVFKSLWALLMGGGMLALGSWLVVPYLEETVLAVSMIVGVGLIVIGATKLANVF</sequence>
<evidence type="ECO:0000313" key="2">
    <source>
        <dbReference type="EMBL" id="KKM22870.1"/>
    </source>
</evidence>
<gene>
    <name evidence="2" type="ORF">LCGC14_1620910</name>
</gene>
<evidence type="ECO:0000256" key="1">
    <source>
        <dbReference type="SAM" id="Phobius"/>
    </source>
</evidence>
<keyword evidence="1" id="KW-0812">Transmembrane</keyword>
<protein>
    <submittedName>
        <fullName evidence="2">Uncharacterized protein</fullName>
    </submittedName>
</protein>
<keyword evidence="1" id="KW-1133">Transmembrane helix</keyword>
<comment type="caution">
    <text evidence="2">The sequence shown here is derived from an EMBL/GenBank/DDBJ whole genome shotgun (WGS) entry which is preliminary data.</text>
</comment>
<keyword evidence="1" id="KW-0472">Membrane</keyword>
<feature type="transmembrane region" description="Helical" evidence="1">
    <location>
        <begin position="35"/>
        <end position="56"/>
    </location>
</feature>
<proteinExistence type="predicted"/>
<reference evidence="2" key="1">
    <citation type="journal article" date="2015" name="Nature">
        <title>Complex archaea that bridge the gap between prokaryotes and eukaryotes.</title>
        <authorList>
            <person name="Spang A."/>
            <person name="Saw J.H."/>
            <person name="Jorgensen S.L."/>
            <person name="Zaremba-Niedzwiedzka K."/>
            <person name="Martijn J."/>
            <person name="Lind A.E."/>
            <person name="van Eijk R."/>
            <person name="Schleper C."/>
            <person name="Guy L."/>
            <person name="Ettema T.J."/>
        </authorList>
    </citation>
    <scope>NUCLEOTIDE SEQUENCE</scope>
</reference>
<accession>A0A0F9L5E4</accession>